<dbReference type="SUPFAM" id="SSF53474">
    <property type="entry name" value="alpha/beta-Hydrolases"/>
    <property type="match status" value="1"/>
</dbReference>
<name>A0A9P5Q4L7_9AGAR</name>
<keyword evidence="3" id="KW-1185">Reference proteome</keyword>
<dbReference type="PANTHER" id="PTHR17630:SF44">
    <property type="entry name" value="PROTEIN AIM2"/>
    <property type="match status" value="1"/>
</dbReference>
<organism evidence="2 3">
    <name type="scientific">Rhodocollybia butyracea</name>
    <dbReference type="NCBI Taxonomy" id="206335"/>
    <lineage>
        <taxon>Eukaryota</taxon>
        <taxon>Fungi</taxon>
        <taxon>Dikarya</taxon>
        <taxon>Basidiomycota</taxon>
        <taxon>Agaricomycotina</taxon>
        <taxon>Agaricomycetes</taxon>
        <taxon>Agaricomycetidae</taxon>
        <taxon>Agaricales</taxon>
        <taxon>Marasmiineae</taxon>
        <taxon>Omphalotaceae</taxon>
        <taxon>Rhodocollybia</taxon>
    </lineage>
</organism>
<evidence type="ECO:0000313" key="2">
    <source>
        <dbReference type="EMBL" id="KAF9074165.1"/>
    </source>
</evidence>
<dbReference type="OrthoDB" id="17560at2759"/>
<feature type="domain" description="Dienelactone hydrolase" evidence="1">
    <location>
        <begin position="30"/>
        <end position="251"/>
    </location>
</feature>
<dbReference type="Gene3D" id="3.40.50.1820">
    <property type="entry name" value="alpha/beta hydrolase"/>
    <property type="match status" value="1"/>
</dbReference>
<dbReference type="AlphaFoldDB" id="A0A9P5Q4L7"/>
<dbReference type="EMBL" id="JADNRY010000014">
    <property type="protein sequence ID" value="KAF9074165.1"/>
    <property type="molecule type" value="Genomic_DNA"/>
</dbReference>
<dbReference type="Proteomes" id="UP000772434">
    <property type="component" value="Unassembled WGS sequence"/>
</dbReference>
<dbReference type="InterPro" id="IPR029058">
    <property type="entry name" value="AB_hydrolase_fold"/>
</dbReference>
<comment type="caution">
    <text evidence="2">The sequence shown here is derived from an EMBL/GenBank/DDBJ whole genome shotgun (WGS) entry which is preliminary data.</text>
</comment>
<evidence type="ECO:0000313" key="3">
    <source>
        <dbReference type="Proteomes" id="UP000772434"/>
    </source>
</evidence>
<protein>
    <submittedName>
        <fullName evidence="2">Alpha/beta-hydrolase</fullName>
    </submittedName>
</protein>
<gene>
    <name evidence="2" type="ORF">BDP27DRAFT_221273</name>
</gene>
<evidence type="ECO:0000259" key="1">
    <source>
        <dbReference type="Pfam" id="PF01738"/>
    </source>
</evidence>
<dbReference type="PANTHER" id="PTHR17630">
    <property type="entry name" value="DIENELACTONE HYDROLASE"/>
    <property type="match status" value="1"/>
</dbReference>
<dbReference type="GO" id="GO:0016787">
    <property type="term" value="F:hydrolase activity"/>
    <property type="evidence" value="ECO:0007669"/>
    <property type="project" value="InterPro"/>
</dbReference>
<sequence>MSSPLCDDCIKGVIHEGNPKGKWETIGGVNCYVGTPSGDYSKEKAILFMPDAFGISLINNQLIIDSFAENGFLTIGVEYFEGDGIPEDALEPGKTFDRDGWYSRHGYEKTRSLVDKVYEALEQRGITTFGTAGYCFGGAYAFPLGIENKVKATMIAHPSRNIPSLLQEYFDSSRVPLLINSCEFDPALPPEACAKADEIFGDGKFAPGYKRVHWEGCKHGFAVRGDLSDPKVKAGKEGAFKETVEWFSKYL</sequence>
<dbReference type="Pfam" id="PF01738">
    <property type="entry name" value="DLH"/>
    <property type="match status" value="1"/>
</dbReference>
<proteinExistence type="predicted"/>
<reference evidence="2" key="1">
    <citation type="submission" date="2020-11" db="EMBL/GenBank/DDBJ databases">
        <authorList>
            <consortium name="DOE Joint Genome Institute"/>
            <person name="Ahrendt S."/>
            <person name="Riley R."/>
            <person name="Andreopoulos W."/>
            <person name="Labutti K."/>
            <person name="Pangilinan J."/>
            <person name="Ruiz-Duenas F.J."/>
            <person name="Barrasa J.M."/>
            <person name="Sanchez-Garcia M."/>
            <person name="Camarero S."/>
            <person name="Miyauchi S."/>
            <person name="Serrano A."/>
            <person name="Linde D."/>
            <person name="Babiker R."/>
            <person name="Drula E."/>
            <person name="Ayuso-Fernandez I."/>
            <person name="Pacheco R."/>
            <person name="Padilla G."/>
            <person name="Ferreira P."/>
            <person name="Barriuso J."/>
            <person name="Kellner H."/>
            <person name="Castanera R."/>
            <person name="Alfaro M."/>
            <person name="Ramirez L."/>
            <person name="Pisabarro A.G."/>
            <person name="Kuo A."/>
            <person name="Tritt A."/>
            <person name="Lipzen A."/>
            <person name="He G."/>
            <person name="Yan M."/>
            <person name="Ng V."/>
            <person name="Cullen D."/>
            <person name="Martin F."/>
            <person name="Rosso M.-N."/>
            <person name="Henrissat B."/>
            <person name="Hibbett D."/>
            <person name="Martinez A.T."/>
            <person name="Grigoriev I.V."/>
        </authorList>
    </citation>
    <scope>NUCLEOTIDE SEQUENCE</scope>
    <source>
        <strain evidence="2">AH 40177</strain>
    </source>
</reference>
<accession>A0A9P5Q4L7</accession>
<dbReference type="InterPro" id="IPR002925">
    <property type="entry name" value="Dienelactn_hydro"/>
</dbReference>